<dbReference type="Proteomes" id="UP000039324">
    <property type="component" value="Unassembled WGS sequence"/>
</dbReference>
<keyword evidence="2" id="KW-1185">Reference proteome</keyword>
<organism evidence="1 2">
    <name type="scientific">Plasmodiophora brassicae</name>
    <name type="common">Clubroot disease agent</name>
    <dbReference type="NCBI Taxonomy" id="37360"/>
    <lineage>
        <taxon>Eukaryota</taxon>
        <taxon>Sar</taxon>
        <taxon>Rhizaria</taxon>
        <taxon>Endomyxa</taxon>
        <taxon>Phytomyxea</taxon>
        <taxon>Plasmodiophorida</taxon>
        <taxon>Plasmodiophoridae</taxon>
        <taxon>Plasmodiophora</taxon>
    </lineage>
</organism>
<sequence length="238" mass="26443">MPPQHIHSRHAFAVRSGIPHSCPTTSWRSGWNPLTSLGSAFQRVIPNEQGLGGRSTWGNSKESCFRIDGIQAAIWSDLHPGDVVANTLHLPAGDTRLHHCQVRLATSGWERGGKVFLDPLGIRDADNEHVLGQPSLVASHGRRDTERKALLSKQSVPTYTRHHQGLPKGVYLSICYRIHCHTTIYDVALGNASTRMGRQSSSNVETCRFLRSTSDFGPEHRAKVRLPHLGRWVCQRNA</sequence>
<evidence type="ECO:0000313" key="1">
    <source>
        <dbReference type="EMBL" id="CEO97961.1"/>
    </source>
</evidence>
<dbReference type="AlphaFoldDB" id="A0A0G4IS75"/>
<name>A0A0G4IS75_PLABS</name>
<gene>
    <name evidence="1" type="ORF">PBRA_006075</name>
</gene>
<protein>
    <submittedName>
        <fullName evidence="1">Uncharacterized protein</fullName>
    </submittedName>
</protein>
<accession>A0A0G4IS75</accession>
<reference evidence="1 2" key="1">
    <citation type="submission" date="2015-02" db="EMBL/GenBank/DDBJ databases">
        <authorList>
            <person name="Chooi Y.-H."/>
        </authorList>
    </citation>
    <scope>NUCLEOTIDE SEQUENCE [LARGE SCALE GENOMIC DNA]</scope>
    <source>
        <strain evidence="1">E3</strain>
    </source>
</reference>
<dbReference type="EMBL" id="CDSF01000081">
    <property type="protein sequence ID" value="CEO97961.1"/>
    <property type="molecule type" value="Genomic_DNA"/>
</dbReference>
<evidence type="ECO:0000313" key="2">
    <source>
        <dbReference type="Proteomes" id="UP000039324"/>
    </source>
</evidence>
<proteinExistence type="predicted"/>